<proteinExistence type="inferred from homology"/>
<protein>
    <recommendedName>
        <fullName evidence="5">UDP-glycosyltransferase 83A1</fullName>
    </recommendedName>
</protein>
<sequence length="457" mass="50129">MGLPHALVLPYPAQGHVIPFMELSHCLVDHGFKITFVNTASNHERVVAAFAGKEISPGRIDLVSVPDGLEEEDGGSGITHDLVKLTEGFLKVMPPRLEELIQRSKGSSDEITCMIADQNMAWALEVARKVGVRAAAFWPASAAMLTTTLSIPKLITDGIIDSNGVPMGGKTFQFSPSMPRMNTANLAWNFLGDRGHVLFIYILNNTRSTIAAAQLIICNSFHEIEAPVFAYAPDILPVGPLRSGHRPGKLVGHFWPEDQECLTWLDRQLPGSVIYAAFGSTTIFDHRQFQALALGLQSISDRPFLWVVRPDLIGDSTDAYARGFLEGVGRRGKMVGWSPQHEVLAHPSVGCFISHCGWNSTIEGVSNGVPFLCWPFFADQFVNQGYICDVWRTGLKLVPDESGVVTREEIKLKVEEVLGDVEMKARAMSLKEIGHKSASKGGTSFENFNRFVAALKE</sequence>
<keyword evidence="4" id="KW-1185">Reference proteome</keyword>
<keyword evidence="2" id="KW-0808">Transferase</keyword>
<dbReference type="GO" id="GO:0080044">
    <property type="term" value="F:quercetin 7-O-glucosyltransferase activity"/>
    <property type="evidence" value="ECO:0007669"/>
    <property type="project" value="TreeGrafter"/>
</dbReference>
<evidence type="ECO:0000313" key="3">
    <source>
        <dbReference type="EMBL" id="WOL01361.1"/>
    </source>
</evidence>
<dbReference type="InterPro" id="IPR002213">
    <property type="entry name" value="UDP_glucos_trans"/>
</dbReference>
<dbReference type="PANTHER" id="PTHR11926:SF1412">
    <property type="entry name" value="UDP-GLYCOSYLTRANSFERASE 83A1-LIKE"/>
    <property type="match status" value="1"/>
</dbReference>
<dbReference type="AlphaFoldDB" id="A0AAQ3K996"/>
<comment type="similarity">
    <text evidence="1">Belongs to the UDP-glycosyltransferase family.</text>
</comment>
<dbReference type="GO" id="GO:0080043">
    <property type="term" value="F:quercetin 3-O-glucosyltransferase activity"/>
    <property type="evidence" value="ECO:0007669"/>
    <property type="project" value="TreeGrafter"/>
</dbReference>
<accession>A0AAQ3K996</accession>
<dbReference type="FunFam" id="3.40.50.2000:FF:000108">
    <property type="entry name" value="UDP-glycosyltransferase 83A1"/>
    <property type="match status" value="1"/>
</dbReference>
<dbReference type="FunFam" id="3.40.50.2000:FF:000061">
    <property type="entry name" value="UDP-glycosyltransferase 83A1"/>
    <property type="match status" value="1"/>
</dbReference>
<reference evidence="3 4" key="1">
    <citation type="submission" date="2023-10" db="EMBL/GenBank/DDBJ databases">
        <title>Chromosome-scale genome assembly provides insights into flower coloration mechanisms of Canna indica.</title>
        <authorList>
            <person name="Li C."/>
        </authorList>
    </citation>
    <scope>NUCLEOTIDE SEQUENCE [LARGE SCALE GENOMIC DNA]</scope>
    <source>
        <tissue evidence="3">Flower</tissue>
    </source>
</reference>
<evidence type="ECO:0000256" key="2">
    <source>
        <dbReference type="ARBA" id="ARBA00022679"/>
    </source>
</evidence>
<dbReference type="Pfam" id="PF00201">
    <property type="entry name" value="UDPGT"/>
    <property type="match status" value="1"/>
</dbReference>
<evidence type="ECO:0000313" key="4">
    <source>
        <dbReference type="Proteomes" id="UP001327560"/>
    </source>
</evidence>
<name>A0AAQ3K996_9LILI</name>
<dbReference type="SUPFAM" id="SSF53756">
    <property type="entry name" value="UDP-Glycosyltransferase/glycogen phosphorylase"/>
    <property type="match status" value="1"/>
</dbReference>
<dbReference type="Gene3D" id="3.40.50.2000">
    <property type="entry name" value="Glycogen Phosphorylase B"/>
    <property type="match status" value="2"/>
</dbReference>
<evidence type="ECO:0000256" key="1">
    <source>
        <dbReference type="ARBA" id="ARBA00009995"/>
    </source>
</evidence>
<gene>
    <name evidence="3" type="ORF">Cni_G10077</name>
</gene>
<dbReference type="EMBL" id="CP136892">
    <property type="protein sequence ID" value="WOL01361.1"/>
    <property type="molecule type" value="Genomic_DNA"/>
</dbReference>
<dbReference type="Proteomes" id="UP001327560">
    <property type="component" value="Chromosome 3"/>
</dbReference>
<organism evidence="3 4">
    <name type="scientific">Canna indica</name>
    <name type="common">Indian-shot</name>
    <dbReference type="NCBI Taxonomy" id="4628"/>
    <lineage>
        <taxon>Eukaryota</taxon>
        <taxon>Viridiplantae</taxon>
        <taxon>Streptophyta</taxon>
        <taxon>Embryophyta</taxon>
        <taxon>Tracheophyta</taxon>
        <taxon>Spermatophyta</taxon>
        <taxon>Magnoliopsida</taxon>
        <taxon>Liliopsida</taxon>
        <taxon>Zingiberales</taxon>
        <taxon>Cannaceae</taxon>
        <taxon>Canna</taxon>
    </lineage>
</organism>
<evidence type="ECO:0008006" key="5">
    <source>
        <dbReference type="Google" id="ProtNLM"/>
    </source>
</evidence>
<dbReference type="PANTHER" id="PTHR11926">
    <property type="entry name" value="GLUCOSYL/GLUCURONOSYL TRANSFERASES"/>
    <property type="match status" value="1"/>
</dbReference>
<dbReference type="CDD" id="cd03784">
    <property type="entry name" value="GT1_Gtf-like"/>
    <property type="match status" value="1"/>
</dbReference>